<keyword evidence="2" id="KW-0812">Transmembrane</keyword>
<keyword evidence="4" id="KW-1185">Reference proteome</keyword>
<keyword evidence="2" id="KW-0472">Membrane</keyword>
<evidence type="ECO:0000256" key="1">
    <source>
        <dbReference type="SAM" id="MobiDB-lite"/>
    </source>
</evidence>
<proteinExistence type="predicted"/>
<organism evidence="3 4">
    <name type="scientific">Crossiella equi</name>
    <dbReference type="NCBI Taxonomy" id="130796"/>
    <lineage>
        <taxon>Bacteria</taxon>
        <taxon>Bacillati</taxon>
        <taxon>Actinomycetota</taxon>
        <taxon>Actinomycetes</taxon>
        <taxon>Pseudonocardiales</taxon>
        <taxon>Pseudonocardiaceae</taxon>
        <taxon>Crossiella</taxon>
    </lineage>
</organism>
<dbReference type="InterPro" id="IPR032710">
    <property type="entry name" value="NTF2-like_dom_sf"/>
</dbReference>
<feature type="transmembrane region" description="Helical" evidence="2">
    <location>
        <begin position="12"/>
        <end position="34"/>
    </location>
</feature>
<dbReference type="SUPFAM" id="SSF54427">
    <property type="entry name" value="NTF2-like"/>
    <property type="match status" value="1"/>
</dbReference>
<feature type="compositionally biased region" description="Low complexity" evidence="1">
    <location>
        <begin position="43"/>
        <end position="66"/>
    </location>
</feature>
<evidence type="ECO:0000313" key="4">
    <source>
        <dbReference type="Proteomes" id="UP001519363"/>
    </source>
</evidence>
<dbReference type="Proteomes" id="UP001519363">
    <property type="component" value="Unassembled WGS sequence"/>
</dbReference>
<protein>
    <submittedName>
        <fullName evidence="3">Uncharacterized protein</fullName>
    </submittedName>
</protein>
<reference evidence="3 4" key="1">
    <citation type="submission" date="2021-03" db="EMBL/GenBank/DDBJ databases">
        <title>Sequencing the genomes of 1000 actinobacteria strains.</title>
        <authorList>
            <person name="Klenk H.-P."/>
        </authorList>
    </citation>
    <scope>NUCLEOTIDE SEQUENCE [LARGE SCALE GENOMIC DNA]</scope>
    <source>
        <strain evidence="3 4">DSM 44580</strain>
    </source>
</reference>
<evidence type="ECO:0000256" key="2">
    <source>
        <dbReference type="SAM" id="Phobius"/>
    </source>
</evidence>
<dbReference type="EMBL" id="JAGIOO010000001">
    <property type="protein sequence ID" value="MBP2473920.1"/>
    <property type="molecule type" value="Genomic_DNA"/>
</dbReference>
<accession>A0ABS5ADZ0</accession>
<gene>
    <name evidence="3" type="ORF">JOF53_002792</name>
</gene>
<keyword evidence="2" id="KW-1133">Transmembrane helix</keyword>
<feature type="region of interest" description="Disordered" evidence="1">
    <location>
        <begin position="39"/>
        <end position="72"/>
    </location>
</feature>
<sequence>MSGSGSRRRWWPLFLVGVVAVAAVVVGLGVRTLIPEPEETQRGGAVNAAPGTTTTPPASEEPGPATVQFSPDAREHPEAPAIQQLLTAYFEAINNKSYEKWRGLVTAEVGQAFTSEQWHAAYSSTKDGSILVRRVINASGGTLRVMLTFTSTQDVDKSPQDNPSTCSRWQAIYTLGWEGRSVRVGKGSPLNTFNKPCGQS</sequence>
<evidence type="ECO:0000313" key="3">
    <source>
        <dbReference type="EMBL" id="MBP2473920.1"/>
    </source>
</evidence>
<name>A0ABS5ADZ0_9PSEU</name>
<comment type="caution">
    <text evidence="3">The sequence shown here is derived from an EMBL/GenBank/DDBJ whole genome shotgun (WGS) entry which is preliminary data.</text>
</comment>
<dbReference type="RefSeq" id="WP_143342738.1">
    <property type="nucleotide sequence ID" value="NZ_JAGIOO010000001.1"/>
</dbReference>